<dbReference type="InterPro" id="IPR015943">
    <property type="entry name" value="WD40/YVTN_repeat-like_dom_sf"/>
</dbReference>
<evidence type="ECO:0000313" key="1">
    <source>
        <dbReference type="EMBL" id="ABK77452.1"/>
    </source>
</evidence>
<dbReference type="STRING" id="414004.CENSYa_0819"/>
<dbReference type="InterPro" id="IPR051200">
    <property type="entry name" value="Host-pathogen_enzymatic-act"/>
</dbReference>
<protein>
    <submittedName>
        <fullName evidence="1">Uncharacterized protein</fullName>
    </submittedName>
</protein>
<dbReference type="InterPro" id="IPR011044">
    <property type="entry name" value="Quino_amine_DH_bsu"/>
</dbReference>
<dbReference type="SMART" id="SM00320">
    <property type="entry name" value="WD40"/>
    <property type="match status" value="5"/>
</dbReference>
<accession>A0RVT5</accession>
<dbReference type="KEGG" id="csy:CENSYa_0819"/>
<dbReference type="PANTHER" id="PTHR47197:SF3">
    <property type="entry name" value="DIHYDRO-HEME D1 DEHYDROGENASE"/>
    <property type="match status" value="1"/>
</dbReference>
<dbReference type="PANTHER" id="PTHR47197">
    <property type="entry name" value="PROTEIN NIRF"/>
    <property type="match status" value="1"/>
</dbReference>
<dbReference type="EMBL" id="DP000238">
    <property type="protein sequence ID" value="ABK77452.1"/>
    <property type="molecule type" value="Genomic_DNA"/>
</dbReference>
<evidence type="ECO:0000313" key="2">
    <source>
        <dbReference type="Proteomes" id="UP000000758"/>
    </source>
</evidence>
<dbReference type="SUPFAM" id="SSF50969">
    <property type="entry name" value="YVTN repeat-like/Quinoprotein amine dehydrogenase"/>
    <property type="match status" value="1"/>
</dbReference>
<dbReference type="SUPFAM" id="SSF50956">
    <property type="entry name" value="Thermostable phytase (3-phytase)"/>
    <property type="match status" value="1"/>
</dbReference>
<dbReference type="Gene3D" id="2.130.10.10">
    <property type="entry name" value="YVTN repeat-like/Quinoprotein amine dehydrogenase"/>
    <property type="match status" value="4"/>
</dbReference>
<keyword evidence="2" id="KW-1185">Reference proteome</keyword>
<proteinExistence type="predicted"/>
<dbReference type="SUPFAM" id="SSF101898">
    <property type="entry name" value="NHL repeat"/>
    <property type="match status" value="1"/>
</dbReference>
<dbReference type="Proteomes" id="UP000000758">
    <property type="component" value="Chromosome"/>
</dbReference>
<sequence length="1623" mass="169856">MRHPARLEPRGWPCAYSGRVSHGNCTLIAVRYCPICDPGGGEPRPCPQNWQKCLNCNQLHADLLKPIIPDLQPGGRAGRRRGATRWAAALAAALALCAYGAGAQNGTAAYAQTGDVDLQAMFTGGPGALPIPLVAHFLQQDSGGSGPRDGPGMSERVQLAHTRASPEIVTARQESAAEPETARAAIAIAGDTGTLTILFDGGIDASTVNSSRIHIRDGFAASGGTTLAGDALDAGSNSVTVNIGAAGLLEIRGYANPRIHFDAEALLSARGTPFPKPFELPRPRHLESFPLSDIEENPGGMAFAPDGGRMFTSGGTGNVRQYDLDPPFSIDTIPNSARSVTKLPAATGPSGTTTGLYGTEDDLAGLTFDPSGGTLYVIGDDTNTIRQYSLDTQYDIEDGITFAGLFDVGGEAPEPEAVELGPGGINMYVAAAGDDASIYRYVLAEAFNVSTASYTGDSLSVLSNETRPTGARISPDGSALYVVGERAQNGPDSVFRYDLSLPFDITSATYAGRFPSVAESTMRDLVFADGGMRLYITGHLTRSIHHYNLPSPYEIELPASAVLNVGSDQGLPEGSAFSGDGRHLFVTGRAGPNGMIHRYPLDIPYDLAAAGAFDQLFQAAPRETKPRDVEFSTDGMMMFTIGHSDNIVRFNLSAPYDIGTGSPPVFAGSSAVTFGGNAIDISAQDATGLEFSPDGTYMYVTANNGIIQYVLGTQYDASSASSESFFDTRLQPLSDGEYTEQQPADVAFSPNGTRMFVSGDRINAVHTYVLPDPFDLSTATHEIHDGLFNLADFGNNIRGLEFSADGLRMVVTFENPDALVEYSSATYPVDVIPESTNRPRIVTSSVDPRTDALGLVFDREIGSVNASKIYLAGAPGHSGGTVLGGSTVSINGTTARLDLPAGTAALYADPVLRFDPGAVLGSSGGSFPEPYDIIRPAYRSTSDLAGAAPTGLDFSGDGTRMFVSGGGSIQQYDLLSPYLPAGAIPAGSFSVVQQEASPTGVVLSEDGRRMTVSGGTSVHEYYLDPPFDVTGARHVESSNPGATAGDLLFSPGGTKMFIVGGGAVTGYDLDAPYIASSAVQADALDVSAQDAAPTGAALSPDGTVLIVSGGGGSAYRYLLGSPFGLAGSTHNGTFALAEGDPTGIALTPGGQTMLVSGGGVHSYELAEPYSLSGPAEVAEFDAGAEDGSITGAAFSPDGLNMFIAGQDGSAVISNSLSAPFDISTASIVDSSAVEGNPESVAFAADGMTMFVLSSQSDTIHAYALDAPFDIGNLQEAGSFDVSGQEAVPRGMTFAAGGTRLFITGTSSDMVHGYTLDAPFDIGNPQLAGSFSVFEQDRRPRGVAFAEGGLRMFVSGSFENAVQVYSLENPYDLDTVSHEGLVGIDSETFTQDVAFSTGGLGMYVTGGLRDSVIQYWPSLHHLSICEQDEELASGVCHAPSDSLLADADDAPVVSSTVLYKFSVSPRDAPVVEDRLRMETLFGSDAPGITERPVISYEIPGMVSAELDLETRLLLVTFDTAAVPLVSDGALAYVRDGISAFGGVVLENRTAGFSTLEFNLSSDESRMIQGYTDPRLHFGPNTCPGPTPLRSPCRLCFPRLSPRTTGWNQVKPRTGRTFRPMEQSW</sequence>
<gene>
    <name evidence="1" type="ordered locus">CENSYa_0819</name>
</gene>
<dbReference type="HOGENOM" id="CLU_248701_0_0_2"/>
<dbReference type="SUPFAM" id="SSF82171">
    <property type="entry name" value="DPP6 N-terminal domain-like"/>
    <property type="match status" value="1"/>
</dbReference>
<organism evidence="1 2">
    <name type="scientific">Cenarchaeum symbiosum (strain A)</name>
    <dbReference type="NCBI Taxonomy" id="414004"/>
    <lineage>
        <taxon>Archaea</taxon>
        <taxon>Nitrososphaerota</taxon>
        <taxon>Candidatus Cenarchaeales</taxon>
        <taxon>Candidatus Cenarchaeaceae</taxon>
        <taxon>Candidatus Cenarchaeum</taxon>
    </lineage>
</organism>
<dbReference type="EnsemblBacteria" id="ABK77452">
    <property type="protein sequence ID" value="ABK77452"/>
    <property type="gene ID" value="CENSYa_0819"/>
</dbReference>
<dbReference type="InterPro" id="IPR001680">
    <property type="entry name" value="WD40_rpt"/>
</dbReference>
<name>A0RVT5_CENSY</name>
<reference evidence="1 2" key="1">
    <citation type="journal article" date="2006" name="Proc. Natl. Acad. Sci. U.S.A.">
        <title>Genomic analysis of the uncultivated marine crenarchaeote Cenarchaeum symbiosum.</title>
        <authorList>
            <person name="Hallam S.J."/>
            <person name="Konstantinidis K.T."/>
            <person name="Putnam N."/>
            <person name="Schleper C."/>
            <person name="Watanabe Y."/>
            <person name="Sugahara J."/>
            <person name="Preston C."/>
            <person name="de la Torre J."/>
            <person name="Richardson P.M."/>
            <person name="DeLong E.F."/>
        </authorList>
    </citation>
    <scope>NUCLEOTIDE SEQUENCE [LARGE SCALE GENOMIC DNA]</scope>
    <source>
        <strain evidence="2">A</strain>
    </source>
</reference>